<keyword evidence="1" id="KW-0472">Membrane</keyword>
<feature type="transmembrane region" description="Helical" evidence="1">
    <location>
        <begin position="17"/>
        <end position="37"/>
    </location>
</feature>
<accession>A0A7I9XUR0</accession>
<evidence type="ECO:0000313" key="2">
    <source>
        <dbReference type="EMBL" id="GFG73558.1"/>
    </source>
</evidence>
<dbReference type="Proteomes" id="UP000465361">
    <property type="component" value="Unassembled WGS sequence"/>
</dbReference>
<keyword evidence="3" id="KW-1185">Reference proteome</keyword>
<protein>
    <submittedName>
        <fullName evidence="2">Uncharacterized protein</fullName>
    </submittedName>
</protein>
<keyword evidence="1" id="KW-0812">Transmembrane</keyword>
<dbReference type="RefSeq" id="WP_163754791.1">
    <property type="nucleotide sequence ID" value="NZ_BLKW01000002.1"/>
</dbReference>
<keyword evidence="1" id="KW-1133">Transmembrane helix</keyword>
<organism evidence="2 3">
    <name type="scientific">Mycobacterium botniense</name>
    <dbReference type="NCBI Taxonomy" id="84962"/>
    <lineage>
        <taxon>Bacteria</taxon>
        <taxon>Bacillati</taxon>
        <taxon>Actinomycetota</taxon>
        <taxon>Actinomycetes</taxon>
        <taxon>Mycobacteriales</taxon>
        <taxon>Mycobacteriaceae</taxon>
        <taxon>Mycobacterium</taxon>
    </lineage>
</organism>
<evidence type="ECO:0000313" key="3">
    <source>
        <dbReference type="Proteomes" id="UP000465361"/>
    </source>
</evidence>
<sequence length="632" mass="64060">MTENCTASRTRRRRRRAALAGEALIAAAVVGLGVAHLDGAAPVHPLSALLHLLTAASPTGPDAFTIGPYTFDPFTDLDCSYCAEDRIDPFGVSGFSIPTETSEGWTTFSPIGSAAPLFELGGGTDSGIPLAPQFLAVFNSSGTVVGVIDVSNVMATVIGNPNLEMTIVGSWLPDGAPISELPSGAVYDIFNLNLPIPDFPPLANVYVANPGMSPTVQDFIVTSSGAQNVDASVVLPNNFGTLDLQNLLNVNAAATMAPGDAFTGLQTTADSSISADAFTIGAFTFNPILSSGAVGYNTIDFLGGAPPLLDLGGGIIDGSSLLTQEFDVYSGTTEVGSIDTNEIVATFLGMTSTEFTVTSATPASGETTADLPAVGTVYDVFNVSPLGIGDDEIVYIATPTSATETLVTPTGDIPLPVPFNAAIGPDMGTALAALSANQPYDSVISPLAFTIDGLTFAPESSTGALATAFNAVPITVTAPALVPLDLQIGGGYADGFTLASQEFFVYEGSGSTATNIGSLNSIVTVTNLLGFTSTEFTVSSTTEASGATTAPPAVGTVYDVFKLAPDIVNVYSATPTGDVADTLITPLGPLFDVNLLIPGIDAAAPLNPGDAIPSGLDVASAAASVLGALLPF</sequence>
<comment type="caution">
    <text evidence="2">The sequence shown here is derived from an EMBL/GenBank/DDBJ whole genome shotgun (WGS) entry which is preliminary data.</text>
</comment>
<gene>
    <name evidence="2" type="ORF">MBOT_09230</name>
</gene>
<proteinExistence type="predicted"/>
<dbReference type="AlphaFoldDB" id="A0A7I9XUR0"/>
<reference evidence="2 3" key="1">
    <citation type="journal article" date="2019" name="Emerg. Microbes Infect.">
        <title>Comprehensive subspecies identification of 175 nontuberculous mycobacteria species based on 7547 genomic profiles.</title>
        <authorList>
            <person name="Matsumoto Y."/>
            <person name="Kinjo T."/>
            <person name="Motooka D."/>
            <person name="Nabeya D."/>
            <person name="Jung N."/>
            <person name="Uechi K."/>
            <person name="Horii T."/>
            <person name="Iida T."/>
            <person name="Fujita J."/>
            <person name="Nakamura S."/>
        </authorList>
    </citation>
    <scope>NUCLEOTIDE SEQUENCE [LARGE SCALE GENOMIC DNA]</scope>
    <source>
        <strain evidence="2 3">JCM 17322</strain>
    </source>
</reference>
<name>A0A7I9XUR0_9MYCO</name>
<evidence type="ECO:0000256" key="1">
    <source>
        <dbReference type="SAM" id="Phobius"/>
    </source>
</evidence>
<dbReference type="EMBL" id="BLKW01000002">
    <property type="protein sequence ID" value="GFG73558.1"/>
    <property type="molecule type" value="Genomic_DNA"/>
</dbReference>